<evidence type="ECO:0000256" key="1">
    <source>
        <dbReference type="SAM" id="SignalP"/>
    </source>
</evidence>
<reference evidence="3" key="1">
    <citation type="journal article" date="2019" name="Int. J. Syst. Evol. Microbiol.">
        <title>The Global Catalogue of Microorganisms (GCM) 10K type strain sequencing project: providing services to taxonomists for standard genome sequencing and annotation.</title>
        <authorList>
            <consortium name="The Broad Institute Genomics Platform"/>
            <consortium name="The Broad Institute Genome Sequencing Center for Infectious Disease"/>
            <person name="Wu L."/>
            <person name="Ma J."/>
        </authorList>
    </citation>
    <scope>NUCLEOTIDE SEQUENCE [LARGE SCALE GENOMIC DNA]</scope>
    <source>
        <strain evidence="3">CGMCC 4.7173</strain>
    </source>
</reference>
<keyword evidence="1" id="KW-0732">Signal</keyword>
<gene>
    <name evidence="2" type="ORF">ACFPZ4_01025</name>
</gene>
<organism evidence="2 3">
    <name type="scientific">Micromonospora harpali</name>
    <dbReference type="NCBI Taxonomy" id="1490225"/>
    <lineage>
        <taxon>Bacteria</taxon>
        <taxon>Bacillati</taxon>
        <taxon>Actinomycetota</taxon>
        <taxon>Actinomycetes</taxon>
        <taxon>Micromonosporales</taxon>
        <taxon>Micromonosporaceae</taxon>
        <taxon>Micromonospora</taxon>
    </lineage>
</organism>
<proteinExistence type="predicted"/>
<accession>A0ABW1HI83</accession>
<name>A0ABW1HI83_9ACTN</name>
<feature type="chain" id="PRO_5046557392" evidence="1">
    <location>
        <begin position="31"/>
        <end position="142"/>
    </location>
</feature>
<comment type="caution">
    <text evidence="2">The sequence shown here is derived from an EMBL/GenBank/DDBJ whole genome shotgun (WGS) entry which is preliminary data.</text>
</comment>
<evidence type="ECO:0000313" key="2">
    <source>
        <dbReference type="EMBL" id="MFC5940064.1"/>
    </source>
</evidence>
<evidence type="ECO:0000313" key="3">
    <source>
        <dbReference type="Proteomes" id="UP001596207"/>
    </source>
</evidence>
<dbReference type="RefSeq" id="WP_353899067.1">
    <property type="nucleotide sequence ID" value="NZ_CP158970.1"/>
</dbReference>
<keyword evidence="3" id="KW-1185">Reference proteome</keyword>
<feature type="signal peptide" evidence="1">
    <location>
        <begin position="1"/>
        <end position="30"/>
    </location>
</feature>
<protein>
    <submittedName>
        <fullName evidence="2">Uncharacterized protein</fullName>
    </submittedName>
</protein>
<dbReference type="Proteomes" id="UP001596207">
    <property type="component" value="Unassembled WGS sequence"/>
</dbReference>
<dbReference type="EMBL" id="JBHSQQ010000002">
    <property type="protein sequence ID" value="MFC5940064.1"/>
    <property type="molecule type" value="Genomic_DNA"/>
</dbReference>
<sequence length="142" mass="15888">MIEKKWAKLAYSALAGLTAALVLTPTAAQAALDIPISGSTYSSADVWYESANTRTVTNDNGGEIDVQMDSRPKLSNGSTSDQLKWQIRWGNNNVSNIIYISNSNWNRDISPYTPTGSWFWNRYARYTTCNNCNHNFSGNMNY</sequence>